<evidence type="ECO:0000256" key="8">
    <source>
        <dbReference type="ARBA" id="ARBA00023136"/>
    </source>
</evidence>
<evidence type="ECO:0000256" key="7">
    <source>
        <dbReference type="ARBA" id="ARBA00023128"/>
    </source>
</evidence>
<dbReference type="KEGG" id="tad:TRIADDRAFT_53464"/>
<gene>
    <name evidence="16" type="ORF">TRIADDRAFT_53464</name>
</gene>
<dbReference type="PRINTS" id="PR00926">
    <property type="entry name" value="MITOCARRIER"/>
</dbReference>
<dbReference type="GO" id="GO:0090422">
    <property type="term" value="F:thiamine pyrophosphate transmembrane transporter activity"/>
    <property type="evidence" value="ECO:0007669"/>
    <property type="project" value="UniProtKB-ARBA"/>
</dbReference>
<evidence type="ECO:0000256" key="13">
    <source>
        <dbReference type="PROSITE-ProRule" id="PRU00282"/>
    </source>
</evidence>
<comment type="function">
    <text evidence="9">Mitochondrial transporter mediating uptake of thiamine diphosphate into mitochondria. It is not clear if the antiporter activity is affected by the membrane potential or by the proton electrochemical gradient.</text>
</comment>
<comment type="subcellular location">
    <subcellularLocation>
        <location evidence="1">Mitochondrion membrane</location>
        <topology evidence="1">Multi-pass membrane protein</topology>
    </subcellularLocation>
</comment>
<evidence type="ECO:0000256" key="4">
    <source>
        <dbReference type="ARBA" id="ARBA00022692"/>
    </source>
</evidence>
<keyword evidence="5" id="KW-0677">Repeat</keyword>
<evidence type="ECO:0000256" key="14">
    <source>
        <dbReference type="RuleBase" id="RU000488"/>
    </source>
</evidence>
<keyword evidence="7" id="KW-0496">Mitochondrion</keyword>
<dbReference type="CTD" id="6751205"/>
<dbReference type="GeneID" id="6751205"/>
<dbReference type="HOGENOM" id="CLU_015166_10_3_1"/>
<evidence type="ECO:0000313" key="17">
    <source>
        <dbReference type="Proteomes" id="UP000009022"/>
    </source>
</evidence>
<dbReference type="Proteomes" id="UP000009022">
    <property type="component" value="Unassembled WGS sequence"/>
</dbReference>
<dbReference type="Gene3D" id="1.50.40.10">
    <property type="entry name" value="Mitochondrial carrier domain"/>
    <property type="match status" value="1"/>
</dbReference>
<dbReference type="PhylomeDB" id="B3RPA5"/>
<dbReference type="InterPro" id="IPR018108">
    <property type="entry name" value="MCP_transmembrane"/>
</dbReference>
<evidence type="ECO:0000256" key="6">
    <source>
        <dbReference type="ARBA" id="ARBA00022989"/>
    </source>
</evidence>
<evidence type="ECO:0000256" key="9">
    <source>
        <dbReference type="ARBA" id="ARBA00037549"/>
    </source>
</evidence>
<dbReference type="PANTHER" id="PTHR24089">
    <property type="entry name" value="SOLUTE CARRIER FAMILY 25"/>
    <property type="match status" value="1"/>
</dbReference>
<dbReference type="OMA" id="MYVCYGA"/>
<dbReference type="OrthoDB" id="18574at2759"/>
<keyword evidence="6" id="KW-1133">Transmembrane helix</keyword>
<comment type="similarity">
    <text evidence="2 14">Belongs to the mitochondrial carrier (TC 2.A.29) family.</text>
</comment>
<dbReference type="GO" id="GO:0015234">
    <property type="term" value="F:thiamine transmembrane transporter activity"/>
    <property type="evidence" value="ECO:0000318"/>
    <property type="project" value="GO_Central"/>
</dbReference>
<dbReference type="SUPFAM" id="SSF103506">
    <property type="entry name" value="Mitochondrial carrier"/>
    <property type="match status" value="1"/>
</dbReference>
<dbReference type="STRING" id="10228.B3RPA5"/>
<keyword evidence="4 13" id="KW-0812">Transmembrane</keyword>
<evidence type="ECO:0000256" key="3">
    <source>
        <dbReference type="ARBA" id="ARBA00022448"/>
    </source>
</evidence>
<evidence type="ECO:0000256" key="1">
    <source>
        <dbReference type="ARBA" id="ARBA00004225"/>
    </source>
</evidence>
<evidence type="ECO:0000256" key="5">
    <source>
        <dbReference type="ARBA" id="ARBA00022737"/>
    </source>
</evidence>
<dbReference type="PROSITE" id="PS50920">
    <property type="entry name" value="SOLCAR"/>
    <property type="match status" value="3"/>
</dbReference>
<dbReference type="EMBL" id="DS985242">
    <property type="protein sequence ID" value="EDV27601.1"/>
    <property type="molecule type" value="Genomic_DNA"/>
</dbReference>
<evidence type="ECO:0000256" key="2">
    <source>
        <dbReference type="ARBA" id="ARBA00006375"/>
    </source>
</evidence>
<feature type="repeat" description="Solcar" evidence="13">
    <location>
        <begin position="241"/>
        <end position="336"/>
    </location>
</feature>
<keyword evidence="17" id="KW-1185">Reference proteome</keyword>
<dbReference type="FunCoup" id="B3RPA5">
    <property type="interactions" value="391"/>
</dbReference>
<dbReference type="InterPro" id="IPR002067">
    <property type="entry name" value="MCP"/>
</dbReference>
<dbReference type="RefSeq" id="XP_002109435.1">
    <property type="nucleotide sequence ID" value="XM_002109399.1"/>
</dbReference>
<evidence type="ECO:0000256" key="11">
    <source>
        <dbReference type="ARBA" id="ARBA00041879"/>
    </source>
</evidence>
<proteinExistence type="inferred from homology"/>
<feature type="region of interest" description="Disordered" evidence="15">
    <location>
        <begin position="1"/>
        <end position="24"/>
    </location>
</feature>
<organism evidence="16 17">
    <name type="scientific">Trichoplax adhaerens</name>
    <name type="common">Trichoplax reptans</name>
    <dbReference type="NCBI Taxonomy" id="10228"/>
    <lineage>
        <taxon>Eukaryota</taxon>
        <taxon>Metazoa</taxon>
        <taxon>Placozoa</taxon>
        <taxon>Uniplacotomia</taxon>
        <taxon>Trichoplacea</taxon>
        <taxon>Trichoplacidae</taxon>
        <taxon>Trichoplax</taxon>
    </lineage>
</organism>
<evidence type="ECO:0000313" key="16">
    <source>
        <dbReference type="EMBL" id="EDV27601.1"/>
    </source>
</evidence>
<evidence type="ECO:0000256" key="15">
    <source>
        <dbReference type="SAM" id="MobiDB-lite"/>
    </source>
</evidence>
<protein>
    <recommendedName>
        <fullName evidence="10">Mitochondrial thiamine pyrophosphate carrier</fullName>
    </recommendedName>
    <alternativeName>
        <fullName evidence="11">Solute carrier family 25 member 19</fullName>
    </alternativeName>
</protein>
<accession>B3RPA5</accession>
<dbReference type="GO" id="GO:0005743">
    <property type="term" value="C:mitochondrial inner membrane"/>
    <property type="evidence" value="ECO:0000318"/>
    <property type="project" value="GO_Central"/>
</dbReference>
<comment type="catalytic activity">
    <reaction evidence="12">
        <text>thiamine phosphate(out) + thiamine diphosphate(in) = thiamine phosphate(in) + thiamine diphosphate(out)</text>
        <dbReference type="Rhea" id="RHEA:73383"/>
        <dbReference type="ChEBI" id="CHEBI:37575"/>
        <dbReference type="ChEBI" id="CHEBI:58937"/>
    </reaction>
</comment>
<evidence type="ECO:0000256" key="12">
    <source>
        <dbReference type="ARBA" id="ARBA00050799"/>
    </source>
</evidence>
<dbReference type="FunFam" id="1.50.40.10:FF:000011">
    <property type="entry name" value="Mitochondrial thiamine pyrophosphate carrier 1"/>
    <property type="match status" value="1"/>
</dbReference>
<feature type="repeat" description="Solcar" evidence="13">
    <location>
        <begin position="30"/>
        <end position="124"/>
    </location>
</feature>
<dbReference type="Pfam" id="PF00153">
    <property type="entry name" value="Mito_carr"/>
    <property type="match status" value="3"/>
</dbReference>
<keyword evidence="3 14" id="KW-0813">Transport</keyword>
<reference evidence="16 17" key="1">
    <citation type="journal article" date="2008" name="Nature">
        <title>The Trichoplax genome and the nature of placozoans.</title>
        <authorList>
            <person name="Srivastava M."/>
            <person name="Begovic E."/>
            <person name="Chapman J."/>
            <person name="Putnam N.H."/>
            <person name="Hellsten U."/>
            <person name="Kawashima T."/>
            <person name="Kuo A."/>
            <person name="Mitros T."/>
            <person name="Salamov A."/>
            <person name="Carpenter M.L."/>
            <person name="Signorovitch A.Y."/>
            <person name="Moreno M.A."/>
            <person name="Kamm K."/>
            <person name="Grimwood J."/>
            <person name="Schmutz J."/>
            <person name="Shapiro H."/>
            <person name="Grigoriev I.V."/>
            <person name="Buss L.W."/>
            <person name="Schierwater B."/>
            <person name="Dellaporta S.L."/>
            <person name="Rokhsar D.S."/>
        </authorList>
    </citation>
    <scope>NUCLEOTIDE SEQUENCE [LARGE SCALE GENOMIC DNA]</scope>
    <source>
        <strain evidence="16 17">Grell-BS-1999</strain>
    </source>
</reference>
<keyword evidence="8 13" id="KW-0472">Membrane</keyword>
<feature type="repeat" description="Solcar" evidence="13">
    <location>
        <begin position="138"/>
        <end position="224"/>
    </location>
</feature>
<name>B3RPA5_TRIAD</name>
<dbReference type="eggNOG" id="KOG0752">
    <property type="taxonomic scope" value="Eukaryota"/>
</dbReference>
<dbReference type="AlphaFoldDB" id="B3RPA5"/>
<dbReference type="InParanoid" id="B3RPA5"/>
<evidence type="ECO:0000256" key="10">
    <source>
        <dbReference type="ARBA" id="ARBA00040836"/>
    </source>
</evidence>
<dbReference type="GO" id="GO:0030974">
    <property type="term" value="P:thiamine pyrophosphate transmembrane transport"/>
    <property type="evidence" value="ECO:0000318"/>
    <property type="project" value="GO_Central"/>
</dbReference>
<dbReference type="InterPro" id="IPR023395">
    <property type="entry name" value="MCP_dom_sf"/>
</dbReference>
<sequence>MGQSSKDCHHHRGRPRQEMQTSSKNKQLAGLMLHDAIAGGFAGLITRFLTSPLDVIKIRFQLQLESTFKTQKQNSKYFGIYQSMIKIISEEGLLALWKGQMAGQLLSITYGGVQFMSYNFSKKVIYELHQQNIISPLQPNVVSFVCGSIAGLTASTVAHPLDVLRTRFVAQGEPKYYISYKHALAKMGKDEGIRSFYKGLSPTLLCIVPQTGLQFAFYEFFIRELRRYSVATSNGKGNLNKNGVDITVSGGAAGIFSKSIIYPLDVAKKRLEVNGFVKPREKFGQVDKYNSLKDCFLKIWSTEGLAGFYKGLSPSLVKAALSSSLMFFLYEKSIYYLNRTRKDS</sequence>